<evidence type="ECO:0000259" key="1">
    <source>
        <dbReference type="Pfam" id="PF01261"/>
    </source>
</evidence>
<dbReference type="InterPro" id="IPR013022">
    <property type="entry name" value="Xyl_isomerase-like_TIM-brl"/>
</dbReference>
<accession>X0T8M8</accession>
<dbReference type="AlphaFoldDB" id="X0T8M8"/>
<comment type="caution">
    <text evidence="2">The sequence shown here is derived from an EMBL/GenBank/DDBJ whole genome shotgun (WGS) entry which is preliminary data.</text>
</comment>
<reference evidence="2" key="1">
    <citation type="journal article" date="2014" name="Front. Microbiol.">
        <title>High frequency of phylogenetically diverse reductive dehalogenase-homologous genes in deep subseafloor sedimentary metagenomes.</title>
        <authorList>
            <person name="Kawai M."/>
            <person name="Futagami T."/>
            <person name="Toyoda A."/>
            <person name="Takaki Y."/>
            <person name="Nishi S."/>
            <person name="Hori S."/>
            <person name="Arai W."/>
            <person name="Tsubouchi T."/>
            <person name="Morono Y."/>
            <person name="Uchiyama I."/>
            <person name="Ito T."/>
            <person name="Fujiyama A."/>
            <person name="Inagaki F."/>
            <person name="Takami H."/>
        </authorList>
    </citation>
    <scope>NUCLEOTIDE SEQUENCE</scope>
    <source>
        <strain evidence="2">Expedition CK06-06</strain>
    </source>
</reference>
<organism evidence="2">
    <name type="scientific">marine sediment metagenome</name>
    <dbReference type="NCBI Taxonomy" id="412755"/>
    <lineage>
        <taxon>unclassified sequences</taxon>
        <taxon>metagenomes</taxon>
        <taxon>ecological metagenomes</taxon>
    </lineage>
</organism>
<dbReference type="PANTHER" id="PTHR21445">
    <property type="entry name" value="ENDONUCLEASE IV ENDODEOXYRIBONUCLEASE IV"/>
    <property type="match status" value="1"/>
</dbReference>
<sequence>MGLECLEIEFVKGVKMGTDLAQKIKEEAKALNVALSVHAPYYINLNSAEEGKRLASQERLLSSARMAEICGAKSVVFHAGYYGEVGPEKASQTIKEGLKEVVSILKSDRTPVILRPEILGKRTQFGSLEDILYLCREVDGILPCVDFCHIHAREGKANSYSEFHRILRKIEKKLGSKAIKNMHIHISGVDYNDKGEKKHLNLRDSDFRFDDWIQALKDYGVEGTIICESPNLEQDAMML</sequence>
<dbReference type="PANTHER" id="PTHR21445:SF0">
    <property type="entry name" value="APURINIC-APYRIMIDINIC ENDONUCLEASE"/>
    <property type="match status" value="1"/>
</dbReference>
<protein>
    <recommendedName>
        <fullName evidence="1">Xylose isomerase-like TIM barrel domain-containing protein</fullName>
    </recommendedName>
</protein>
<dbReference type="SUPFAM" id="SSF51658">
    <property type="entry name" value="Xylose isomerase-like"/>
    <property type="match status" value="1"/>
</dbReference>
<dbReference type="GO" id="GO:0008270">
    <property type="term" value="F:zinc ion binding"/>
    <property type="evidence" value="ECO:0007669"/>
    <property type="project" value="InterPro"/>
</dbReference>
<dbReference type="GO" id="GO:0006284">
    <property type="term" value="P:base-excision repair"/>
    <property type="evidence" value="ECO:0007669"/>
    <property type="project" value="TreeGrafter"/>
</dbReference>
<dbReference type="GO" id="GO:0003677">
    <property type="term" value="F:DNA binding"/>
    <property type="evidence" value="ECO:0007669"/>
    <property type="project" value="InterPro"/>
</dbReference>
<evidence type="ECO:0000313" key="2">
    <source>
        <dbReference type="EMBL" id="GAF84527.1"/>
    </source>
</evidence>
<dbReference type="EMBL" id="BARS01000962">
    <property type="protein sequence ID" value="GAF84527.1"/>
    <property type="molecule type" value="Genomic_DNA"/>
</dbReference>
<dbReference type="InterPro" id="IPR036237">
    <property type="entry name" value="Xyl_isomerase-like_sf"/>
</dbReference>
<gene>
    <name evidence="2" type="ORF">S01H1_02073</name>
</gene>
<dbReference type="SMART" id="SM00518">
    <property type="entry name" value="AP2Ec"/>
    <property type="match status" value="1"/>
</dbReference>
<name>X0T8M8_9ZZZZ</name>
<dbReference type="Gene3D" id="3.20.20.150">
    <property type="entry name" value="Divalent-metal-dependent TIM barrel enzymes"/>
    <property type="match status" value="1"/>
</dbReference>
<dbReference type="GO" id="GO:0008081">
    <property type="term" value="F:phosphoric diester hydrolase activity"/>
    <property type="evidence" value="ECO:0007669"/>
    <property type="project" value="TreeGrafter"/>
</dbReference>
<feature type="non-terminal residue" evidence="2">
    <location>
        <position position="239"/>
    </location>
</feature>
<dbReference type="Pfam" id="PF01261">
    <property type="entry name" value="AP_endonuc_2"/>
    <property type="match status" value="1"/>
</dbReference>
<dbReference type="InterPro" id="IPR001719">
    <property type="entry name" value="AP_endonuc_2"/>
</dbReference>
<feature type="domain" description="Xylose isomerase-like TIM barrel" evidence="1">
    <location>
        <begin position="1"/>
        <end position="232"/>
    </location>
</feature>
<dbReference type="FunFam" id="3.20.20.150:FF:000017">
    <property type="entry name" value="Endonuclease IV related protein"/>
    <property type="match status" value="1"/>
</dbReference>
<proteinExistence type="predicted"/>
<dbReference type="GO" id="GO:0003906">
    <property type="term" value="F:DNA-(apurinic or apyrimidinic site) endonuclease activity"/>
    <property type="evidence" value="ECO:0007669"/>
    <property type="project" value="TreeGrafter"/>
</dbReference>